<keyword evidence="4" id="KW-0804">Transcription</keyword>
<keyword evidence="7" id="KW-1185">Reference proteome</keyword>
<dbReference type="RefSeq" id="WP_115492118.1">
    <property type="nucleotide sequence ID" value="NZ_JACHWW010000001.1"/>
</dbReference>
<evidence type="ECO:0000259" key="5">
    <source>
        <dbReference type="PROSITE" id="PS50943"/>
    </source>
</evidence>
<dbReference type="OrthoDB" id="1123084at2"/>
<sequence length="440" mass="49273">MSEPSLYAGAALRRLRRREGLTQAAMAQRLSISPSYLNLIERNQRPVTARVVLELVEQFDYDPRGLQESSAIGGIDGLARRLGDERFADLGIDRAEVTEFLAAAPQAAAAFARLFDERGRASLHTRPFEEEVWRAIERWRNHFIELDEAAEALADEMRLSRADVGAALTDHLRDRHELALRFLPRAALPEANRRLDLHARQVQLSEMLSPAARNLEIARQVADLEHRDMIADIVDGAAFEHPGARDAFAAYLRSYYARAVIMPYGRFLRACEATGYEPHVLARRFATDVSEVARRFTTMQRVGQRGLPFFAGRIDGSVQLFERLLGASDASILDRRPGCPRFGFERRTEWHAQAVMMESGALGPEHWLIAHIAAPPVADEPRTDVLILGIEARLAENFALARGISLRPEDATPVGPGCRTCRRTDCPARSLRGPMQVRVE</sequence>
<dbReference type="Pfam" id="PF13560">
    <property type="entry name" value="HTH_31"/>
    <property type="match status" value="1"/>
</dbReference>
<dbReference type="InterPro" id="IPR010359">
    <property type="entry name" value="IrrE_HExxH"/>
</dbReference>
<dbReference type="AlphaFoldDB" id="A0A395LTQ2"/>
<dbReference type="EMBL" id="QRBB01000001">
    <property type="protein sequence ID" value="RDS77890.1"/>
    <property type="molecule type" value="Genomic_DNA"/>
</dbReference>
<reference evidence="6 7" key="1">
    <citation type="submission" date="2018-07" db="EMBL/GenBank/DDBJ databases">
        <title>Erythrobacter nanhaiensis sp. nov., a novel member of the genus Erythrobacter isolated from the South China Sea.</title>
        <authorList>
            <person name="Chen X."/>
            <person name="Liu J."/>
        </authorList>
    </citation>
    <scope>NUCLEOTIDE SEQUENCE [LARGE SCALE GENOMIC DNA]</scope>
    <source>
        <strain evidence="6 7">S-5</strain>
    </source>
</reference>
<dbReference type="InterPro" id="IPR010982">
    <property type="entry name" value="Lambda_DNA-bd_dom_sf"/>
</dbReference>
<dbReference type="Proteomes" id="UP000254101">
    <property type="component" value="Unassembled WGS sequence"/>
</dbReference>
<comment type="caution">
    <text evidence="6">The sequence shown here is derived from an EMBL/GenBank/DDBJ whole genome shotgun (WGS) entry which is preliminary data.</text>
</comment>
<evidence type="ECO:0000256" key="3">
    <source>
        <dbReference type="ARBA" id="ARBA00023125"/>
    </source>
</evidence>
<protein>
    <submittedName>
        <fullName evidence="6">XRE family transcriptional regulator</fullName>
    </submittedName>
</protein>
<dbReference type="GO" id="GO:0003677">
    <property type="term" value="F:DNA binding"/>
    <property type="evidence" value="ECO:0007669"/>
    <property type="project" value="UniProtKB-KW"/>
</dbReference>
<comment type="similarity">
    <text evidence="1">Belongs to the short-chain fatty acyl-CoA assimilation regulator (ScfR) family.</text>
</comment>
<evidence type="ECO:0000313" key="6">
    <source>
        <dbReference type="EMBL" id="RDS77890.1"/>
    </source>
</evidence>
<keyword evidence="2" id="KW-0805">Transcription regulation</keyword>
<evidence type="ECO:0000313" key="7">
    <source>
        <dbReference type="Proteomes" id="UP000254101"/>
    </source>
</evidence>
<dbReference type="Pfam" id="PF09856">
    <property type="entry name" value="ScfRs"/>
    <property type="match status" value="1"/>
</dbReference>
<proteinExistence type="inferred from homology"/>
<evidence type="ECO:0000256" key="4">
    <source>
        <dbReference type="ARBA" id="ARBA00023163"/>
    </source>
</evidence>
<gene>
    <name evidence="6" type="ORF">DL238_09965</name>
</gene>
<dbReference type="InterPro" id="IPR001387">
    <property type="entry name" value="Cro/C1-type_HTH"/>
</dbReference>
<dbReference type="CDD" id="cd00093">
    <property type="entry name" value="HTH_XRE"/>
    <property type="match status" value="1"/>
</dbReference>
<accession>A0A395LTQ2</accession>
<organism evidence="6 7">
    <name type="scientific">Alteriqipengyuania lutimaris</name>
    <dbReference type="NCBI Taxonomy" id="1538146"/>
    <lineage>
        <taxon>Bacteria</taxon>
        <taxon>Pseudomonadati</taxon>
        <taxon>Pseudomonadota</taxon>
        <taxon>Alphaproteobacteria</taxon>
        <taxon>Sphingomonadales</taxon>
        <taxon>Erythrobacteraceae</taxon>
        <taxon>Alteriqipengyuania</taxon>
    </lineage>
</organism>
<feature type="domain" description="HTH cro/C1-type" evidence="5">
    <location>
        <begin position="12"/>
        <end position="66"/>
    </location>
</feature>
<dbReference type="PROSITE" id="PS50943">
    <property type="entry name" value="HTH_CROC1"/>
    <property type="match status" value="1"/>
</dbReference>
<dbReference type="SUPFAM" id="SSF47413">
    <property type="entry name" value="lambda repressor-like DNA-binding domains"/>
    <property type="match status" value="1"/>
</dbReference>
<keyword evidence="3" id="KW-0238">DNA-binding</keyword>
<dbReference type="SMART" id="SM00530">
    <property type="entry name" value="HTH_XRE"/>
    <property type="match status" value="1"/>
</dbReference>
<evidence type="ECO:0000256" key="2">
    <source>
        <dbReference type="ARBA" id="ARBA00023015"/>
    </source>
</evidence>
<dbReference type="Pfam" id="PF06114">
    <property type="entry name" value="Peptidase_M78"/>
    <property type="match status" value="1"/>
</dbReference>
<dbReference type="GO" id="GO:0005829">
    <property type="term" value="C:cytosol"/>
    <property type="evidence" value="ECO:0007669"/>
    <property type="project" value="TreeGrafter"/>
</dbReference>
<dbReference type="PANTHER" id="PTHR46797:SF23">
    <property type="entry name" value="HTH-TYPE TRANSCRIPTIONAL REGULATOR SUTR"/>
    <property type="match status" value="1"/>
</dbReference>
<name>A0A395LTQ2_9SPHN</name>
<dbReference type="InterPro" id="IPR018653">
    <property type="entry name" value="ScfR_C"/>
</dbReference>
<dbReference type="GO" id="GO:0003700">
    <property type="term" value="F:DNA-binding transcription factor activity"/>
    <property type="evidence" value="ECO:0007669"/>
    <property type="project" value="TreeGrafter"/>
</dbReference>
<dbReference type="InterPro" id="IPR050807">
    <property type="entry name" value="TransReg_Diox_bact_type"/>
</dbReference>
<dbReference type="PANTHER" id="PTHR46797">
    <property type="entry name" value="HTH-TYPE TRANSCRIPTIONAL REGULATOR"/>
    <property type="match status" value="1"/>
</dbReference>
<dbReference type="Gene3D" id="1.10.260.40">
    <property type="entry name" value="lambda repressor-like DNA-binding domains"/>
    <property type="match status" value="1"/>
</dbReference>
<evidence type="ECO:0000256" key="1">
    <source>
        <dbReference type="ARBA" id="ARBA00007227"/>
    </source>
</evidence>